<dbReference type="SUPFAM" id="SSF55729">
    <property type="entry name" value="Acyl-CoA N-acyltransferases (Nat)"/>
    <property type="match status" value="1"/>
</dbReference>
<accession>E8V5I7</accession>
<sequence>MTISPVATPEDRITAEALLRAYGEHLQAEGIDICLTGLEGDISNLTNPEAPLLLAKNDQNEALGCVSVKRRTIGSDVVAEMKRLYVLPDHRASGAGRALAEAAIAWAREQRLTAVVLDTEPKKMPAAGHLYRSLGFQPTERFNTNAVPDVEFYRLDLTTSP</sequence>
<dbReference type="InterPro" id="IPR016181">
    <property type="entry name" value="Acyl_CoA_acyltransferase"/>
</dbReference>
<dbReference type="PANTHER" id="PTHR43305">
    <property type="entry name" value="FAMILY N-ACETYLTRANSFERASE, PUTATIVE (AFU_ORTHOLOGUE AFUA_2G01380)-RELATED"/>
    <property type="match status" value="1"/>
</dbReference>
<keyword evidence="2" id="KW-0808">Transferase</keyword>
<dbReference type="RefSeq" id="WP_013567254.1">
    <property type="nucleotide sequence ID" value="NC_014963.1"/>
</dbReference>
<dbReference type="PROSITE" id="PS51186">
    <property type="entry name" value="GNAT"/>
    <property type="match status" value="1"/>
</dbReference>
<dbReference type="Pfam" id="PF00583">
    <property type="entry name" value="Acetyltransf_1"/>
    <property type="match status" value="1"/>
</dbReference>
<dbReference type="OrthoDB" id="7205533at2"/>
<name>E8V5I7_TERSS</name>
<feature type="domain" description="N-acetyltransferase" evidence="1">
    <location>
        <begin position="1"/>
        <end position="160"/>
    </location>
</feature>
<dbReference type="HOGENOM" id="CLU_013985_11_0_0"/>
<evidence type="ECO:0000313" key="2">
    <source>
        <dbReference type="EMBL" id="ADV81521.1"/>
    </source>
</evidence>
<organism evidence="2 3">
    <name type="scientific">Terriglobus saanensis (strain ATCC BAA-1853 / DSM 23119 / SP1PR4)</name>
    <dbReference type="NCBI Taxonomy" id="401053"/>
    <lineage>
        <taxon>Bacteria</taxon>
        <taxon>Pseudomonadati</taxon>
        <taxon>Acidobacteriota</taxon>
        <taxon>Terriglobia</taxon>
        <taxon>Terriglobales</taxon>
        <taxon>Acidobacteriaceae</taxon>
        <taxon>Terriglobus</taxon>
    </lineage>
</organism>
<evidence type="ECO:0000259" key="1">
    <source>
        <dbReference type="PROSITE" id="PS51186"/>
    </source>
</evidence>
<dbReference type="PANTHER" id="PTHR43305:SF1">
    <property type="entry name" value="FAMILY N-ACETYLTRANSFERASE, PUTATIVE (AFU_ORTHOLOGUE AFUA_2G01380)-RELATED"/>
    <property type="match status" value="1"/>
</dbReference>
<dbReference type="AlphaFoldDB" id="E8V5I7"/>
<dbReference type="Gene3D" id="3.40.630.30">
    <property type="match status" value="1"/>
</dbReference>
<proteinExistence type="predicted"/>
<dbReference type="InterPro" id="IPR000182">
    <property type="entry name" value="GNAT_dom"/>
</dbReference>
<keyword evidence="3" id="KW-1185">Reference proteome</keyword>
<dbReference type="GO" id="GO:0016747">
    <property type="term" value="F:acyltransferase activity, transferring groups other than amino-acyl groups"/>
    <property type="evidence" value="ECO:0007669"/>
    <property type="project" value="InterPro"/>
</dbReference>
<dbReference type="KEGG" id="tsa:AciPR4_0688"/>
<dbReference type="eggNOG" id="COG0456">
    <property type="taxonomic scope" value="Bacteria"/>
</dbReference>
<dbReference type="STRING" id="401053.AciPR4_0688"/>
<dbReference type="Proteomes" id="UP000006844">
    <property type="component" value="Chromosome"/>
</dbReference>
<reference evidence="2 3" key="1">
    <citation type="journal article" date="2012" name="Stand. Genomic Sci.">
        <title>Complete genome sequence of Terriglobus saanensis type strain SP1PR4(T), an Acidobacteria from tundra soil.</title>
        <authorList>
            <person name="Rawat S.R."/>
            <person name="Mannisto M.K."/>
            <person name="Starovoytov V."/>
            <person name="Goodwin L."/>
            <person name="Nolan M."/>
            <person name="Hauser L."/>
            <person name="Land M."/>
            <person name="Davenport K.W."/>
            <person name="Woyke T."/>
            <person name="Haggblom M.M."/>
        </authorList>
    </citation>
    <scope>NUCLEOTIDE SEQUENCE</scope>
    <source>
        <strain evidence="3">ATCC BAA-1853 / DSM 23119 / SP1PR4</strain>
    </source>
</reference>
<dbReference type="InterPro" id="IPR052777">
    <property type="entry name" value="Acetyltransferase_Enz"/>
</dbReference>
<gene>
    <name evidence="2" type="ordered locus">AciPR4_0688</name>
</gene>
<protein>
    <submittedName>
        <fullName evidence="2">GCN5-related N-acetyltransferase</fullName>
    </submittedName>
</protein>
<dbReference type="CDD" id="cd04301">
    <property type="entry name" value="NAT_SF"/>
    <property type="match status" value="1"/>
</dbReference>
<dbReference type="EMBL" id="CP002467">
    <property type="protein sequence ID" value="ADV81521.1"/>
    <property type="molecule type" value="Genomic_DNA"/>
</dbReference>
<evidence type="ECO:0000313" key="3">
    <source>
        <dbReference type="Proteomes" id="UP000006844"/>
    </source>
</evidence>